<keyword evidence="1" id="KW-0812">Transmembrane</keyword>
<evidence type="ECO:0000313" key="2">
    <source>
        <dbReference type="EMBL" id="XCC63032.1"/>
    </source>
</evidence>
<feature type="transmembrane region" description="Helical" evidence="1">
    <location>
        <begin position="112"/>
        <end position="132"/>
    </location>
</feature>
<protein>
    <submittedName>
        <fullName evidence="2">YitT family protein</fullName>
    </submittedName>
</protein>
<organism evidence="2">
    <name type="scientific">Christensenella massiliensis</name>
    <dbReference type="NCBI Taxonomy" id="1805714"/>
    <lineage>
        <taxon>Bacteria</taxon>
        <taxon>Bacillati</taxon>
        <taxon>Bacillota</taxon>
        <taxon>Clostridia</taxon>
        <taxon>Christensenellales</taxon>
        <taxon>Christensenellaceae</taxon>
        <taxon>Christensenella</taxon>
    </lineage>
</organism>
<dbReference type="AlphaFoldDB" id="A0AAU8AAS9"/>
<sequence length="218" mass="23543">MEWNQPMIVFKRIALLFAGLVIAHFGVTLFLLTNLGSDPFNVLVQGISRQIGWSHGNTHILVNVCIIVILLLTARRYIKIGTVICMLCGGPIIDFFTWIMAETISDSLPFPFKIILLLAGCVILAFGMTVVIKSDAGTGPNDLVSVVISDITGKKFGGIRVLTDITFVAVGFLLGGVFGVGTVICAFLVGIVAGKFMPYSQKLVEYVLGKSWKVSSTE</sequence>
<feature type="transmembrane region" description="Helical" evidence="1">
    <location>
        <begin position="52"/>
        <end position="73"/>
    </location>
</feature>
<dbReference type="InterPro" id="IPR038750">
    <property type="entry name" value="YczE/YyaS-like"/>
</dbReference>
<proteinExistence type="predicted"/>
<feature type="transmembrane region" description="Helical" evidence="1">
    <location>
        <begin position="80"/>
        <end position="100"/>
    </location>
</feature>
<name>A0AAU8AAS9_9FIRM</name>
<keyword evidence="1" id="KW-0472">Membrane</keyword>
<feature type="transmembrane region" description="Helical" evidence="1">
    <location>
        <begin position="12"/>
        <end position="32"/>
    </location>
</feature>
<dbReference type="PANTHER" id="PTHR40078:SF1">
    <property type="entry name" value="INTEGRAL MEMBRANE PROTEIN"/>
    <property type="match status" value="1"/>
</dbReference>
<dbReference type="EMBL" id="CP117826">
    <property type="protein sequence ID" value="XCC63032.1"/>
    <property type="molecule type" value="Genomic_DNA"/>
</dbReference>
<reference evidence="2" key="1">
    <citation type="submission" date="2023-02" db="EMBL/GenBank/DDBJ databases">
        <title>Gut commensal Christensenella minuta modulates host metabolism via a new class of secondary bile acids.</title>
        <authorList>
            <person name="Liu C."/>
        </authorList>
    </citation>
    <scope>NUCLEOTIDE SEQUENCE</scope>
    <source>
        <strain evidence="2">CA70</strain>
    </source>
</reference>
<evidence type="ECO:0000256" key="1">
    <source>
        <dbReference type="SAM" id="Phobius"/>
    </source>
</evidence>
<accession>A0AAU8AAS9</accession>
<keyword evidence="1" id="KW-1133">Transmembrane helix</keyword>
<feature type="transmembrane region" description="Helical" evidence="1">
    <location>
        <begin position="165"/>
        <end position="193"/>
    </location>
</feature>
<gene>
    <name evidence="2" type="ORF">PUP29_03715</name>
</gene>
<dbReference type="Pfam" id="PF19700">
    <property type="entry name" value="DUF6198"/>
    <property type="match status" value="1"/>
</dbReference>
<dbReference type="RefSeq" id="WP_079547161.1">
    <property type="nucleotide sequence ID" value="NZ_CP117826.1"/>
</dbReference>
<dbReference type="PANTHER" id="PTHR40078">
    <property type="entry name" value="INTEGRAL MEMBRANE PROTEIN-RELATED"/>
    <property type="match status" value="1"/>
</dbReference>